<keyword evidence="3" id="KW-1185">Reference proteome</keyword>
<organism evidence="3 4">
    <name type="scientific">Meloidogyne hapla</name>
    <name type="common">Root-knot nematode worm</name>
    <dbReference type="NCBI Taxonomy" id="6305"/>
    <lineage>
        <taxon>Eukaryota</taxon>
        <taxon>Metazoa</taxon>
        <taxon>Ecdysozoa</taxon>
        <taxon>Nematoda</taxon>
        <taxon>Chromadorea</taxon>
        <taxon>Rhabditida</taxon>
        <taxon>Tylenchina</taxon>
        <taxon>Tylenchomorpha</taxon>
        <taxon>Tylenchoidea</taxon>
        <taxon>Meloidogynidae</taxon>
        <taxon>Meloidogyninae</taxon>
        <taxon>Meloidogyne</taxon>
    </lineage>
</organism>
<keyword evidence="2" id="KW-1133">Transmembrane helix</keyword>
<name>A0A1I8B148_MELHA</name>
<feature type="compositionally biased region" description="Low complexity" evidence="1">
    <location>
        <begin position="68"/>
        <end position="87"/>
    </location>
</feature>
<keyword evidence="2" id="KW-0812">Transmembrane</keyword>
<feature type="transmembrane region" description="Helical" evidence="2">
    <location>
        <begin position="132"/>
        <end position="159"/>
    </location>
</feature>
<evidence type="ECO:0000313" key="3">
    <source>
        <dbReference type="Proteomes" id="UP000095281"/>
    </source>
</evidence>
<evidence type="ECO:0000256" key="1">
    <source>
        <dbReference type="SAM" id="MobiDB-lite"/>
    </source>
</evidence>
<feature type="region of interest" description="Disordered" evidence="1">
    <location>
        <begin position="61"/>
        <end position="96"/>
    </location>
</feature>
<feature type="transmembrane region" description="Helical" evidence="2">
    <location>
        <begin position="12"/>
        <end position="32"/>
    </location>
</feature>
<proteinExistence type="predicted"/>
<evidence type="ECO:0000256" key="2">
    <source>
        <dbReference type="SAM" id="Phobius"/>
    </source>
</evidence>
<reference evidence="4" key="1">
    <citation type="submission" date="2016-11" db="UniProtKB">
        <authorList>
            <consortium name="WormBaseParasite"/>
        </authorList>
    </citation>
    <scope>IDENTIFICATION</scope>
</reference>
<protein>
    <submittedName>
        <fullName evidence="4">Uncharacterized protein</fullName>
    </submittedName>
</protein>
<keyword evidence="2" id="KW-0472">Membrane</keyword>
<accession>A0A1I8B148</accession>
<dbReference type="Proteomes" id="UP000095281">
    <property type="component" value="Unplaced"/>
</dbReference>
<evidence type="ECO:0000313" key="4">
    <source>
        <dbReference type="WBParaSite" id="MhA1_Contig123.frz3.gene77"/>
    </source>
</evidence>
<sequence length="163" mass="18008">MLVSNIKSWRKQAVLINIMALYIVLLLLIQQVNTEGVNIKLDMEEDASKASKEGKIGGIALLSQNPPAKTNNETLTNEATTKATTSKSQKKEARKGRPLMNAMHKLQNLAGYYDVDEPPLTPEEKKEIVANFFGMTFLLMLAGCCCCCVCYGAIFYMIIKAAK</sequence>
<dbReference type="AlphaFoldDB" id="A0A1I8B148"/>
<dbReference type="WBParaSite" id="MhA1_Contig123.frz3.gene77">
    <property type="protein sequence ID" value="MhA1_Contig123.frz3.gene77"/>
    <property type="gene ID" value="MhA1_Contig123.frz3.gene77"/>
</dbReference>